<dbReference type="EMBL" id="MCGR01000122">
    <property type="protein sequence ID" value="ORY45846.1"/>
    <property type="molecule type" value="Genomic_DNA"/>
</dbReference>
<evidence type="ECO:0000256" key="2">
    <source>
        <dbReference type="ARBA" id="ARBA00022679"/>
    </source>
</evidence>
<evidence type="ECO:0000256" key="1">
    <source>
        <dbReference type="ARBA" id="ARBA00005232"/>
    </source>
</evidence>
<evidence type="ECO:0000256" key="4">
    <source>
        <dbReference type="PIRSR" id="PIRSR600542-1"/>
    </source>
</evidence>
<dbReference type="OrthoDB" id="240216at2759"/>
<reference evidence="6 7" key="1">
    <citation type="submission" date="2016-07" db="EMBL/GenBank/DDBJ databases">
        <title>Pervasive Adenine N6-methylation of Active Genes in Fungi.</title>
        <authorList>
            <consortium name="DOE Joint Genome Institute"/>
            <person name="Mondo S.J."/>
            <person name="Dannebaum R.O."/>
            <person name="Kuo R.C."/>
            <person name="Labutti K."/>
            <person name="Haridas S."/>
            <person name="Kuo A."/>
            <person name="Salamov A."/>
            <person name="Ahrendt S.R."/>
            <person name="Lipzen A."/>
            <person name="Sullivan W."/>
            <person name="Andreopoulos W.B."/>
            <person name="Clum A."/>
            <person name="Lindquist E."/>
            <person name="Daum C."/>
            <person name="Ramamoorthy G.K."/>
            <person name="Gryganskyi A."/>
            <person name="Culley D."/>
            <person name="Magnuson J.K."/>
            <person name="James T.Y."/>
            <person name="O'Malley M.A."/>
            <person name="Stajich J.E."/>
            <person name="Spatafora J.W."/>
            <person name="Visel A."/>
            <person name="Grigoriev I.V."/>
        </authorList>
    </citation>
    <scope>NUCLEOTIDE SEQUENCE [LARGE SCALE GENOMIC DNA]</scope>
    <source>
        <strain evidence="6 7">62-1032</strain>
    </source>
</reference>
<dbReference type="InterPro" id="IPR042231">
    <property type="entry name" value="Cho/carn_acyl_trans_2"/>
</dbReference>
<comment type="similarity">
    <text evidence="1">Belongs to the carnitine/choline acetyltransferase family.</text>
</comment>
<dbReference type="InterPro" id="IPR000542">
    <property type="entry name" value="Carn_acyl_trans"/>
</dbReference>
<dbReference type="GO" id="GO:0005777">
    <property type="term" value="C:peroxisome"/>
    <property type="evidence" value="ECO:0007669"/>
    <property type="project" value="TreeGrafter"/>
</dbReference>
<dbReference type="InterPro" id="IPR039551">
    <property type="entry name" value="Cho/carn_acyl_trans"/>
</dbReference>
<evidence type="ECO:0000313" key="6">
    <source>
        <dbReference type="EMBL" id="ORY45846.1"/>
    </source>
</evidence>
<keyword evidence="2 6" id="KW-0808">Transferase</keyword>
<dbReference type="STRING" id="106004.A0A1Y2CFY5"/>
<feature type="active site" description="Proton acceptor" evidence="4">
    <location>
        <position position="373"/>
    </location>
</feature>
<keyword evidence="3 6" id="KW-0012">Acyltransferase</keyword>
<evidence type="ECO:0000259" key="5">
    <source>
        <dbReference type="Pfam" id="PF00755"/>
    </source>
</evidence>
<protein>
    <submittedName>
        <fullName evidence="6">Acyltransferase ChoActase/COT/CPT</fullName>
    </submittedName>
</protein>
<sequence>MAPAPSIATSTPAWAAWRLDPPSATPLDSTTFRNQAQLPRLPVPPLDVTLAKVLDSCRPLAKDASEFEALKKKVEEFSQQGGVGHVLQKRLEERREQQGLKSWIAEWWDTDAYMAYRDSVVVNVSYYYGFHRLPQAPQSSKTTDPRKADPAYVAASIVETALEFRSMLVNGELVPEPAGKEGGELCMESFKWAFNACRVPASPSDYAVKTAENAPEAQHMVVVRKNHFYSLPLVDEKGRRFTVEEFMRSFQEILDRDDAPAPGVGILTGINRDTWHFAHVHLLGSARNAETIASIHSSAFVLAFDDATPEPKLKPIAEGSKSLTSPGICDFSERIWKAGGAGFGEGEAANRWWDKPLQWIVFANGEAGFIGEHSCMDGTPTARLNDFLSKRLLTQKPSPIGASDPPPSASPAVKSLPFDLDDKSLKAIESAKKEFADHVGQYKVHYLHYGRYGKEGIKKMKTSPDGWTQMVFQLAYYMTHGHPCGTYEAAQVRRFQLGRTETVRICTDATVEFTKAMLDEGKSEKERRALFQKAIEGHGKDMKNASGGMGIDRHLFGLRHLVKEGESAPLLSDPLLARSSTWNMSTSQIFIENSPAYGWGPVVGDGYGLPYMIHTEHLQFTVTCHERMPGQKFTDNLGKAADLIMDMMEGAADAKL</sequence>
<dbReference type="GO" id="GO:0009437">
    <property type="term" value="P:carnitine metabolic process"/>
    <property type="evidence" value="ECO:0007669"/>
    <property type="project" value="TreeGrafter"/>
</dbReference>
<proteinExistence type="inferred from homology"/>
<comment type="caution">
    <text evidence="6">The sequence shown here is derived from an EMBL/GenBank/DDBJ whole genome shotgun (WGS) entry which is preliminary data.</text>
</comment>
<accession>A0A1Y2CFY5</accession>
<feature type="domain" description="Choline/carnitine acyltransferase" evidence="5">
    <location>
        <begin position="41"/>
        <end position="637"/>
    </location>
</feature>
<gene>
    <name evidence="6" type="ORF">BCR35DRAFT_319777</name>
</gene>
<dbReference type="Proteomes" id="UP000193467">
    <property type="component" value="Unassembled WGS sequence"/>
</dbReference>
<dbReference type="GO" id="GO:0005739">
    <property type="term" value="C:mitochondrion"/>
    <property type="evidence" value="ECO:0007669"/>
    <property type="project" value="TreeGrafter"/>
</dbReference>
<dbReference type="Gene3D" id="3.30.559.10">
    <property type="entry name" value="Chloramphenicol acetyltransferase-like domain"/>
    <property type="match status" value="1"/>
</dbReference>
<name>A0A1Y2CFY5_9BASI</name>
<evidence type="ECO:0000256" key="3">
    <source>
        <dbReference type="ARBA" id="ARBA00023315"/>
    </source>
</evidence>
<dbReference type="SUPFAM" id="SSF52777">
    <property type="entry name" value="CoA-dependent acyltransferases"/>
    <property type="match status" value="2"/>
</dbReference>
<keyword evidence="7" id="KW-1185">Reference proteome</keyword>
<evidence type="ECO:0000313" key="7">
    <source>
        <dbReference type="Proteomes" id="UP000193467"/>
    </source>
</evidence>
<dbReference type="AlphaFoldDB" id="A0A1Y2CFY5"/>
<dbReference type="InParanoid" id="A0A1Y2CFY5"/>
<dbReference type="PANTHER" id="PTHR22589">
    <property type="entry name" value="CARNITINE O-ACYLTRANSFERASE"/>
    <property type="match status" value="1"/>
</dbReference>
<dbReference type="Gene3D" id="3.30.559.70">
    <property type="entry name" value="Choline/Carnitine o-acyltransferase, domain 2"/>
    <property type="match status" value="1"/>
</dbReference>
<organism evidence="6 7">
    <name type="scientific">Leucosporidium creatinivorum</name>
    <dbReference type="NCBI Taxonomy" id="106004"/>
    <lineage>
        <taxon>Eukaryota</taxon>
        <taxon>Fungi</taxon>
        <taxon>Dikarya</taxon>
        <taxon>Basidiomycota</taxon>
        <taxon>Pucciniomycotina</taxon>
        <taxon>Microbotryomycetes</taxon>
        <taxon>Leucosporidiales</taxon>
        <taxon>Leucosporidium</taxon>
    </lineage>
</organism>
<dbReference type="InterPro" id="IPR023213">
    <property type="entry name" value="CAT-like_dom_sf"/>
</dbReference>
<dbReference type="GO" id="GO:0004092">
    <property type="term" value="F:carnitine O-acetyltransferase activity"/>
    <property type="evidence" value="ECO:0007669"/>
    <property type="project" value="TreeGrafter"/>
</dbReference>
<dbReference type="PANTHER" id="PTHR22589:SF103">
    <property type="entry name" value="CARNITINE O-ACETYL-TRANSFERASE, ISOFORM A-RELATED"/>
    <property type="match status" value="1"/>
</dbReference>
<dbReference type="Pfam" id="PF00755">
    <property type="entry name" value="Carn_acyltransf"/>
    <property type="match status" value="1"/>
</dbReference>